<evidence type="ECO:0000256" key="1">
    <source>
        <dbReference type="SAM" id="MobiDB-lite"/>
    </source>
</evidence>
<accession>A0A0P7BGP1</accession>
<feature type="region of interest" description="Disordered" evidence="1">
    <location>
        <begin position="383"/>
        <end position="422"/>
    </location>
</feature>
<feature type="region of interest" description="Disordered" evidence="1">
    <location>
        <begin position="285"/>
        <end position="318"/>
    </location>
</feature>
<feature type="compositionally biased region" description="Basic and acidic residues" evidence="1">
    <location>
        <begin position="188"/>
        <end position="222"/>
    </location>
</feature>
<comment type="caution">
    <text evidence="2">The sequence shown here is derived from an EMBL/GenBank/DDBJ whole genome shotgun (WGS) entry which is preliminary data.</text>
</comment>
<name>A0A0P7BGP1_9HYPO</name>
<gene>
    <name evidence="2" type="ORF">AK830_g7252</name>
</gene>
<proteinExistence type="predicted"/>
<feature type="compositionally biased region" description="Basic and acidic residues" evidence="1">
    <location>
        <begin position="1054"/>
        <end position="1073"/>
    </location>
</feature>
<feature type="region of interest" description="Disordered" evidence="1">
    <location>
        <begin position="1047"/>
        <end position="1088"/>
    </location>
</feature>
<sequence>MRTPRAKAGPLLTWLYDSQWYDTGVTTPVMNMIRYVLHYSNRCALVTFKSRESSRLVEPILSMDDLSNHLRSQLDAQNITDDSSLWTQVKPLVQFIQKNLSRPDHTENFPTLFAWYSKERHRTFFFFAFIRFAMASRTYTARGLLRMRHVPLDARVEEILRARLRSDSDLVGVVRIPSDPALPPTNGEVKEDEPKKEESKKDGLKKEEIKKDSSDSGHHDRASAPQLDGTDSEWKYVRRSDSEQTETQPITAPSGLAAQKSEGFQKFYKAVISPTHVRVTAGGRIVPNTRGSQSPTTKWARERTLGDPSAGSHLPTTVQSGVIPYPMMQPQYGLPYGPMMNGFPSSMHQGAGHAPAPYPVMTVPMAFNIPGGYAMPPPTFNHFQPPNVMIDQPNGSSQSDRQREASASDQARPVRISPPEQFDQSRPFYYNGQWMMPNGQQFYSGNMMQPHGFQSALMPGQMMVSAEQNGANPSSQAALNHVADYSVGKSEQSIQSQPVVTSAVSAVAPMQHPPISSIRPSEITKKQIQSLRGSVKYYEDQLLYNKHQIDEKSVEQQAQMIRHQIGQFEKNLEGQLSFEADHYPKIEAQNDSFQSTFSKDASTMKTTKTSDLQPNMPQPTQRECIQASIMESIINRETGPAQTVRGLNSSKSIAALQPTMPAADLAADDKLISKKASSLPIHAALAPPFEPRPFEPRPFDFWTIDKRPRPPGVPSPHDKPIEDIPLVNDHLVPKGGSGWRSFFKDYRSVIDLGQPYLVGELPEGIAAEDATQDDYVYERPLTDDELRARYMFCGKTPRHLQKGLPKFDGKNFYPPSPVQGSSTLATLPATSPVTSSVTSPVYGENYQADDEESQPEQRDPYQGMAASGLATNRARLGPIAMSDPPLDWTMRYRPLSELPRSASLLSELRRASPCLSQTSEVYRAFRQFDEPNHYDTLSPSMKSCEDSLKSKSSPDDASSDSEKSLIFQGRRAMERNGNKGRNGSNTILSNMLKKGKTSAVVAPGKVSPTTAHGLIPNYAGHATASLAPTIANTAGTSRAQYVKGGEVNNVGADPAKRAENLPPVDRRLEETRRGASRQGKGIRNLGSR</sequence>
<dbReference type="EMBL" id="LKCW01000110">
    <property type="protein sequence ID" value="KPM39336.1"/>
    <property type="molecule type" value="Genomic_DNA"/>
</dbReference>
<evidence type="ECO:0000313" key="3">
    <source>
        <dbReference type="Proteomes" id="UP000050424"/>
    </source>
</evidence>
<feature type="region of interest" description="Disordered" evidence="1">
    <location>
        <begin position="932"/>
        <end position="963"/>
    </location>
</feature>
<feature type="region of interest" description="Disordered" evidence="1">
    <location>
        <begin position="238"/>
        <end position="257"/>
    </location>
</feature>
<dbReference type="OrthoDB" id="5401902at2759"/>
<evidence type="ECO:0000313" key="2">
    <source>
        <dbReference type="EMBL" id="KPM39336.1"/>
    </source>
</evidence>
<protein>
    <submittedName>
        <fullName evidence="2">Uncharacterized protein</fullName>
    </submittedName>
</protein>
<keyword evidence="3" id="KW-1185">Reference proteome</keyword>
<feature type="region of interest" description="Disordered" evidence="1">
    <location>
        <begin position="175"/>
        <end position="233"/>
    </location>
</feature>
<reference evidence="2 3" key="1">
    <citation type="submission" date="2015-09" db="EMBL/GenBank/DDBJ databases">
        <title>Draft genome of a European isolate of the apple canker pathogen Neonectria ditissima.</title>
        <authorList>
            <person name="Gomez-Cortecero A."/>
            <person name="Harrison R.J."/>
            <person name="Armitage A.D."/>
        </authorList>
    </citation>
    <scope>NUCLEOTIDE SEQUENCE [LARGE SCALE GENOMIC DNA]</scope>
    <source>
        <strain evidence="2 3">R09/05</strain>
    </source>
</reference>
<dbReference type="Proteomes" id="UP000050424">
    <property type="component" value="Unassembled WGS sequence"/>
</dbReference>
<organism evidence="2 3">
    <name type="scientific">Neonectria ditissima</name>
    <dbReference type="NCBI Taxonomy" id="78410"/>
    <lineage>
        <taxon>Eukaryota</taxon>
        <taxon>Fungi</taxon>
        <taxon>Dikarya</taxon>
        <taxon>Ascomycota</taxon>
        <taxon>Pezizomycotina</taxon>
        <taxon>Sordariomycetes</taxon>
        <taxon>Hypocreomycetidae</taxon>
        <taxon>Hypocreales</taxon>
        <taxon>Nectriaceae</taxon>
        <taxon>Neonectria</taxon>
    </lineage>
</organism>
<dbReference type="STRING" id="78410.A0A0P7BGP1"/>
<dbReference type="AlphaFoldDB" id="A0A0P7BGP1"/>
<feature type="compositionally biased region" description="Basic and acidic residues" evidence="1">
    <location>
        <begin position="943"/>
        <end position="954"/>
    </location>
</feature>